<evidence type="ECO:0000313" key="2">
    <source>
        <dbReference type="EMBL" id="SDK45783.1"/>
    </source>
</evidence>
<dbReference type="Proteomes" id="UP000199305">
    <property type="component" value="Unassembled WGS sequence"/>
</dbReference>
<dbReference type="InterPro" id="IPR025091">
    <property type="entry name" value="DUF4019"/>
</dbReference>
<feature type="chain" id="PRO_5011484123" description="DUF4019 domain-containing protein" evidence="1">
    <location>
        <begin position="25"/>
        <end position="137"/>
    </location>
</feature>
<evidence type="ECO:0000313" key="3">
    <source>
        <dbReference type="Proteomes" id="UP000199305"/>
    </source>
</evidence>
<gene>
    <name evidence="2" type="ORF">SAMN05216212_2453</name>
</gene>
<keyword evidence="3" id="KW-1185">Reference proteome</keyword>
<dbReference type="AlphaFoldDB" id="A0A1G9C2A8"/>
<dbReference type="STRING" id="658219.SAMN05216212_2453"/>
<evidence type="ECO:0000256" key="1">
    <source>
        <dbReference type="SAM" id="SignalP"/>
    </source>
</evidence>
<evidence type="ECO:0008006" key="4">
    <source>
        <dbReference type="Google" id="ProtNLM"/>
    </source>
</evidence>
<accession>A0A1G9C2A8</accession>
<protein>
    <recommendedName>
        <fullName evidence="4">DUF4019 domain-containing protein</fullName>
    </recommendedName>
</protein>
<name>A0A1G9C2A8_9GAMM</name>
<dbReference type="Pfam" id="PF13211">
    <property type="entry name" value="DUF4019"/>
    <property type="match status" value="1"/>
</dbReference>
<proteinExistence type="predicted"/>
<sequence>MKKEGILKGLVLALALTLPGPASAVDNPTVQSVLAWLEVIDNGAYNQSWESSAPMFRQQVTSEQWQEALEQARKPLGKVLSREVQSTSEHSSLPGAPDGKYLVVKLASSFENKARATETVTLKKVQGQWRAVGYFIK</sequence>
<feature type="signal peptide" evidence="1">
    <location>
        <begin position="1"/>
        <end position="24"/>
    </location>
</feature>
<dbReference type="EMBL" id="FNFH01000004">
    <property type="protein sequence ID" value="SDK45783.1"/>
    <property type="molecule type" value="Genomic_DNA"/>
</dbReference>
<reference evidence="3" key="1">
    <citation type="submission" date="2016-10" db="EMBL/GenBank/DDBJ databases">
        <authorList>
            <person name="Varghese N."/>
            <person name="Submissions S."/>
        </authorList>
    </citation>
    <scope>NUCLEOTIDE SEQUENCE [LARGE SCALE GENOMIC DNA]</scope>
    <source>
        <strain evidence="3">CGMCC 1.10658</strain>
    </source>
</reference>
<keyword evidence="1" id="KW-0732">Signal</keyword>
<organism evidence="2 3">
    <name type="scientific">Microbulbifer yueqingensis</name>
    <dbReference type="NCBI Taxonomy" id="658219"/>
    <lineage>
        <taxon>Bacteria</taxon>
        <taxon>Pseudomonadati</taxon>
        <taxon>Pseudomonadota</taxon>
        <taxon>Gammaproteobacteria</taxon>
        <taxon>Cellvibrionales</taxon>
        <taxon>Microbulbiferaceae</taxon>
        <taxon>Microbulbifer</taxon>
    </lineage>
</organism>